<evidence type="ECO:0000313" key="4">
    <source>
        <dbReference type="EMBL" id="KAJ7607688.1"/>
    </source>
</evidence>
<dbReference type="GO" id="GO:0016491">
    <property type="term" value="F:oxidoreductase activity"/>
    <property type="evidence" value="ECO:0007669"/>
    <property type="project" value="UniProtKB-KW"/>
</dbReference>
<protein>
    <submittedName>
        <fullName evidence="4">Uncharacterized protein</fullName>
    </submittedName>
</protein>
<dbReference type="Proteomes" id="UP001221142">
    <property type="component" value="Unassembled WGS sequence"/>
</dbReference>
<dbReference type="Gene3D" id="3.40.50.720">
    <property type="entry name" value="NAD(P)-binding Rossmann-like Domain"/>
    <property type="match status" value="1"/>
</dbReference>
<organism evidence="4 5">
    <name type="scientific">Roridomyces roridus</name>
    <dbReference type="NCBI Taxonomy" id="1738132"/>
    <lineage>
        <taxon>Eukaryota</taxon>
        <taxon>Fungi</taxon>
        <taxon>Dikarya</taxon>
        <taxon>Basidiomycota</taxon>
        <taxon>Agaricomycotina</taxon>
        <taxon>Agaricomycetes</taxon>
        <taxon>Agaricomycetidae</taxon>
        <taxon>Agaricales</taxon>
        <taxon>Marasmiineae</taxon>
        <taxon>Mycenaceae</taxon>
        <taxon>Roridomyces</taxon>
    </lineage>
</organism>
<evidence type="ECO:0000256" key="3">
    <source>
        <dbReference type="ARBA" id="ARBA00023002"/>
    </source>
</evidence>
<dbReference type="InterPro" id="IPR036291">
    <property type="entry name" value="NAD(P)-bd_dom_sf"/>
</dbReference>
<reference evidence="4" key="1">
    <citation type="submission" date="2023-03" db="EMBL/GenBank/DDBJ databases">
        <title>Massive genome expansion in bonnet fungi (Mycena s.s.) driven by repeated elements and novel gene families across ecological guilds.</title>
        <authorList>
            <consortium name="Lawrence Berkeley National Laboratory"/>
            <person name="Harder C.B."/>
            <person name="Miyauchi S."/>
            <person name="Viragh M."/>
            <person name="Kuo A."/>
            <person name="Thoen E."/>
            <person name="Andreopoulos B."/>
            <person name="Lu D."/>
            <person name="Skrede I."/>
            <person name="Drula E."/>
            <person name="Henrissat B."/>
            <person name="Morin E."/>
            <person name="Kohler A."/>
            <person name="Barry K."/>
            <person name="LaButti K."/>
            <person name="Morin E."/>
            <person name="Salamov A."/>
            <person name="Lipzen A."/>
            <person name="Mereny Z."/>
            <person name="Hegedus B."/>
            <person name="Baldrian P."/>
            <person name="Stursova M."/>
            <person name="Weitz H."/>
            <person name="Taylor A."/>
            <person name="Grigoriev I.V."/>
            <person name="Nagy L.G."/>
            <person name="Martin F."/>
            <person name="Kauserud H."/>
        </authorList>
    </citation>
    <scope>NUCLEOTIDE SEQUENCE</scope>
    <source>
        <strain evidence="4">9284</strain>
    </source>
</reference>
<keyword evidence="3" id="KW-0560">Oxidoreductase</keyword>
<dbReference type="InterPro" id="IPR002347">
    <property type="entry name" value="SDR_fam"/>
</dbReference>
<dbReference type="PANTHER" id="PTHR43544">
    <property type="entry name" value="SHORT-CHAIN DEHYDROGENASE/REDUCTASE"/>
    <property type="match status" value="1"/>
</dbReference>
<dbReference type="SUPFAM" id="SSF51735">
    <property type="entry name" value="NAD(P)-binding Rossmann-fold domains"/>
    <property type="match status" value="1"/>
</dbReference>
<comment type="similarity">
    <text evidence="1">Belongs to the short-chain dehydrogenases/reductases (SDR) family.</text>
</comment>
<dbReference type="PANTHER" id="PTHR43544:SF7">
    <property type="entry name" value="NADB-LER2"/>
    <property type="match status" value="1"/>
</dbReference>
<comment type="caution">
    <text evidence="4">The sequence shown here is derived from an EMBL/GenBank/DDBJ whole genome shotgun (WGS) entry which is preliminary data.</text>
</comment>
<evidence type="ECO:0000313" key="5">
    <source>
        <dbReference type="Proteomes" id="UP001221142"/>
    </source>
</evidence>
<dbReference type="AlphaFoldDB" id="A0AAD7B238"/>
<dbReference type="InterPro" id="IPR051468">
    <property type="entry name" value="Fungal_SecMetab_SDRs"/>
</dbReference>
<dbReference type="EMBL" id="JARKIF010000048">
    <property type="protein sequence ID" value="KAJ7607688.1"/>
    <property type="molecule type" value="Genomic_DNA"/>
</dbReference>
<evidence type="ECO:0000256" key="1">
    <source>
        <dbReference type="ARBA" id="ARBA00006484"/>
    </source>
</evidence>
<gene>
    <name evidence="4" type="ORF">FB45DRAFT_763940</name>
</gene>
<keyword evidence="5" id="KW-1185">Reference proteome</keyword>
<evidence type="ECO:0000256" key="2">
    <source>
        <dbReference type="ARBA" id="ARBA00022857"/>
    </source>
</evidence>
<keyword evidence="2" id="KW-0521">NADP</keyword>
<proteinExistence type="inferred from homology"/>
<name>A0AAD7B238_9AGAR</name>
<dbReference type="Pfam" id="PF00106">
    <property type="entry name" value="adh_short"/>
    <property type="match status" value="1"/>
</dbReference>
<dbReference type="GO" id="GO:0005737">
    <property type="term" value="C:cytoplasm"/>
    <property type="evidence" value="ECO:0007669"/>
    <property type="project" value="TreeGrafter"/>
</dbReference>
<accession>A0AAD7B238</accession>
<sequence length="208" mass="22226">MISTRWLSLNSDIRKFIANDKPSNEAAVAEINKVAGQLDVVVASAGILDQFGQTATADPASFLEHYQINTLGFIVLYQAVHYLLLASPSGAPILAYISSMAGSITSYINLHAPAYMGSKAASNFIVRTIDDEDPKLIVFSLHPGWVQTDMGNAGAVANGMEKAPDTLEESISGLLRKIDGATKEGTSGKFLNFQPVPGTTPPTDEILW</sequence>